<dbReference type="CDD" id="cd06464">
    <property type="entry name" value="ACD_sHsps-like"/>
    <property type="match status" value="1"/>
</dbReference>
<keyword evidence="3" id="KW-0804">Transcription</keyword>
<evidence type="ECO:0000256" key="2">
    <source>
        <dbReference type="ARBA" id="ARBA00023125"/>
    </source>
</evidence>
<gene>
    <name evidence="11" type="primary">LOC107006994</name>
</gene>
<dbReference type="GeneID" id="107006994"/>
<dbReference type="PROSITE" id="PS01031">
    <property type="entry name" value="SHSP"/>
    <property type="match status" value="1"/>
</dbReference>
<reference evidence="11" key="2">
    <citation type="submission" date="2025-08" db="UniProtKB">
        <authorList>
            <consortium name="RefSeq"/>
        </authorList>
    </citation>
    <scope>IDENTIFICATION</scope>
</reference>
<comment type="similarity">
    <text evidence="5 6">Belongs to the small heat shock protein (HSP20) family.</text>
</comment>
<dbReference type="Proteomes" id="UP000694930">
    <property type="component" value="Chromosome 12"/>
</dbReference>
<dbReference type="InterPro" id="IPR008978">
    <property type="entry name" value="HSP20-like_chaperone"/>
</dbReference>
<feature type="domain" description="ARID" evidence="9">
    <location>
        <begin position="58"/>
        <end position="149"/>
    </location>
</feature>
<reference evidence="10" key="1">
    <citation type="journal article" date="2014" name="Nat. Genet.">
        <title>The genome of the stress-tolerant wild tomato species Solanum pennellii.</title>
        <authorList>
            <person name="Bolger A."/>
            <person name="Scossa F."/>
            <person name="Bolger M.E."/>
            <person name="Lanz C."/>
            <person name="Maumus F."/>
            <person name="Tohge T."/>
            <person name="Quesneville H."/>
            <person name="Alseekh S."/>
            <person name="Sorensen I."/>
            <person name="Lichtenstein G."/>
            <person name="Fich E.A."/>
            <person name="Conte M."/>
            <person name="Keller H."/>
            <person name="Schneeberger K."/>
            <person name="Schwacke R."/>
            <person name="Ofner I."/>
            <person name="Vrebalov J."/>
            <person name="Xu Y."/>
            <person name="Osorio S."/>
            <person name="Aflitos S.A."/>
            <person name="Schijlen E."/>
            <person name="Jimenez-Gomez J.M."/>
            <person name="Ryngajllo M."/>
            <person name="Kimura S."/>
            <person name="Kumar R."/>
            <person name="Koenig D."/>
            <person name="Headland L.R."/>
            <person name="Maloof J.N."/>
            <person name="Sinha N."/>
            <person name="van Ham R.C."/>
            <person name="Lankhorst R.K."/>
            <person name="Mao L."/>
            <person name="Vogel A."/>
            <person name="Arsova B."/>
            <person name="Panstruga R."/>
            <person name="Fei Z."/>
            <person name="Rose J.K."/>
            <person name="Zamir D."/>
            <person name="Carrari F."/>
            <person name="Giovannoni J.J."/>
            <person name="Weigel D."/>
            <person name="Usadel B."/>
            <person name="Fernie A.R."/>
        </authorList>
    </citation>
    <scope>NUCLEOTIDE SEQUENCE [LARGE SCALE GENOMIC DNA]</scope>
    <source>
        <strain evidence="10">cv. LA0716</strain>
    </source>
</reference>
<feature type="region of interest" description="Disordered" evidence="7">
    <location>
        <begin position="228"/>
        <end position="262"/>
    </location>
</feature>
<feature type="domain" description="SHSP" evidence="8">
    <location>
        <begin position="271"/>
        <end position="372"/>
    </location>
</feature>
<dbReference type="Gene3D" id="2.60.40.790">
    <property type="match status" value="1"/>
</dbReference>
<dbReference type="PANTHER" id="PTHR15348:SF22">
    <property type="entry name" value="ARID DOMAIN-CONTAINING PROTEIN"/>
    <property type="match status" value="1"/>
</dbReference>
<keyword evidence="1" id="KW-0805">Transcription regulation</keyword>
<name>A0ABM1FS82_SOLPN</name>
<dbReference type="RefSeq" id="XP_015060965.1">
    <property type="nucleotide sequence ID" value="XM_015205479.2"/>
</dbReference>
<evidence type="ECO:0000256" key="3">
    <source>
        <dbReference type="ARBA" id="ARBA00023163"/>
    </source>
</evidence>
<dbReference type="Pfam" id="PF00011">
    <property type="entry name" value="HSP20"/>
    <property type="match status" value="1"/>
</dbReference>
<evidence type="ECO:0000256" key="1">
    <source>
        <dbReference type="ARBA" id="ARBA00023015"/>
    </source>
</evidence>
<dbReference type="InterPro" id="IPR002068">
    <property type="entry name" value="A-crystallin/Hsp20_dom"/>
</dbReference>
<evidence type="ECO:0000256" key="5">
    <source>
        <dbReference type="PROSITE-ProRule" id="PRU00285"/>
    </source>
</evidence>
<evidence type="ECO:0000256" key="6">
    <source>
        <dbReference type="RuleBase" id="RU003616"/>
    </source>
</evidence>
<evidence type="ECO:0000256" key="7">
    <source>
        <dbReference type="SAM" id="MobiDB-lite"/>
    </source>
</evidence>
<keyword evidence="2" id="KW-0238">DNA-binding</keyword>
<evidence type="ECO:0000313" key="10">
    <source>
        <dbReference type="Proteomes" id="UP000694930"/>
    </source>
</evidence>
<evidence type="ECO:0000256" key="4">
    <source>
        <dbReference type="ARBA" id="ARBA00023242"/>
    </source>
</evidence>
<dbReference type="SUPFAM" id="SSF49764">
    <property type="entry name" value="HSP20-like chaperones"/>
    <property type="match status" value="1"/>
</dbReference>
<dbReference type="InterPro" id="IPR001606">
    <property type="entry name" value="ARID_dom"/>
</dbReference>
<proteinExistence type="inferred from homology"/>
<dbReference type="SUPFAM" id="SSF46774">
    <property type="entry name" value="ARID-like"/>
    <property type="match status" value="1"/>
</dbReference>
<dbReference type="Pfam" id="PF01388">
    <property type="entry name" value="ARID"/>
    <property type="match status" value="1"/>
</dbReference>
<organism evidence="10 11">
    <name type="scientific">Solanum pennellii</name>
    <name type="common">Tomato</name>
    <name type="synonym">Lycopersicon pennellii</name>
    <dbReference type="NCBI Taxonomy" id="28526"/>
    <lineage>
        <taxon>Eukaryota</taxon>
        <taxon>Viridiplantae</taxon>
        <taxon>Streptophyta</taxon>
        <taxon>Embryophyta</taxon>
        <taxon>Tracheophyta</taxon>
        <taxon>Spermatophyta</taxon>
        <taxon>Magnoliopsida</taxon>
        <taxon>eudicotyledons</taxon>
        <taxon>Gunneridae</taxon>
        <taxon>Pentapetalae</taxon>
        <taxon>asterids</taxon>
        <taxon>lamiids</taxon>
        <taxon>Solanales</taxon>
        <taxon>Solanaceae</taxon>
        <taxon>Solanoideae</taxon>
        <taxon>Solaneae</taxon>
        <taxon>Solanum</taxon>
        <taxon>Solanum subgen. Lycopersicon</taxon>
    </lineage>
</organism>
<dbReference type="SMART" id="SM01014">
    <property type="entry name" value="ARID"/>
    <property type="match status" value="1"/>
</dbReference>
<feature type="compositionally biased region" description="Basic and acidic residues" evidence="7">
    <location>
        <begin position="247"/>
        <end position="262"/>
    </location>
</feature>
<evidence type="ECO:0000259" key="8">
    <source>
        <dbReference type="PROSITE" id="PS01031"/>
    </source>
</evidence>
<feature type="region of interest" description="Disordered" evidence="7">
    <location>
        <begin position="10"/>
        <end position="32"/>
    </location>
</feature>
<dbReference type="PANTHER" id="PTHR15348">
    <property type="entry name" value="AT-RICH INTERACTIVE DOMAIN-CONTAINING PROTEIN ARID DOMAIN- CONTAINING PROTEIN DEAD RINGER PROTEIN B-CELL REGULATOR OF IGH TRANSCRIPTION BRIGHT"/>
    <property type="match status" value="1"/>
</dbReference>
<sequence length="372" mass="42168">MDKNIVEMVVDRSEEPQMKTNAATLTTDGDARSDQFPKVTIEVKDSSAFIGEDDEGSFEDQGVFIEKLGTFYREKAVELKLPRFYGHRLNCLKLWRSVIKLGGYDQVTGKKLWRQVGESFNPPKTCTSVSWTFRGFYEKLLLQYERHMTQIGELQLPIAPSPVDNEYIYIYTYINKYELFEVILQGSGYQISASGRPVRDSAARCRLGWQEQHLLDYGEVAEPIVKDGSAYNTPKRAKSRKTSGSLKHQEKKEADQPTKAAETETFKPLDVQVVDVGPPADWVKINVRETNDSFEVYALVPGLLREEVRVQSDPAGRLVITGQPNQLDNLWGVTAFKKVVILPARIDHLRTNGDVTLHGCLHVHMPFAKQNL</sequence>
<keyword evidence="10" id="KW-1185">Reference proteome</keyword>
<feature type="compositionally biased region" description="Polar residues" evidence="7">
    <location>
        <begin position="18"/>
        <end position="27"/>
    </location>
</feature>
<dbReference type="Gene3D" id="1.10.150.60">
    <property type="entry name" value="ARID DNA-binding domain"/>
    <property type="match status" value="1"/>
</dbReference>
<dbReference type="InterPro" id="IPR045147">
    <property type="entry name" value="ARI3A/B/C"/>
</dbReference>
<keyword evidence="4" id="KW-0539">Nucleus</keyword>
<dbReference type="SMART" id="SM00501">
    <property type="entry name" value="BRIGHT"/>
    <property type="match status" value="1"/>
</dbReference>
<evidence type="ECO:0000259" key="9">
    <source>
        <dbReference type="PROSITE" id="PS51011"/>
    </source>
</evidence>
<evidence type="ECO:0000313" key="11">
    <source>
        <dbReference type="RefSeq" id="XP_015060965.1"/>
    </source>
</evidence>
<dbReference type="InterPro" id="IPR036431">
    <property type="entry name" value="ARID_dom_sf"/>
</dbReference>
<accession>A0ABM1FS82</accession>
<protein>
    <submittedName>
        <fullName evidence="11">AT-rich interactive domain-containing protein 5-like</fullName>
    </submittedName>
</protein>
<dbReference type="PROSITE" id="PS51011">
    <property type="entry name" value="ARID"/>
    <property type="match status" value="1"/>
</dbReference>
<dbReference type="CDD" id="cd16100">
    <property type="entry name" value="ARID"/>
    <property type="match status" value="1"/>
</dbReference>